<reference evidence="1 2" key="1">
    <citation type="journal article" date="2018" name="Nat. Biotechnol.">
        <title>A standardized bacterial taxonomy based on genome phylogeny substantially revises the tree of life.</title>
        <authorList>
            <person name="Parks D.H."/>
            <person name="Chuvochina M."/>
            <person name="Waite D.W."/>
            <person name="Rinke C."/>
            <person name="Skarshewski A."/>
            <person name="Chaumeil P.A."/>
            <person name="Hugenholtz P."/>
        </authorList>
    </citation>
    <scope>NUCLEOTIDE SEQUENCE [LARGE SCALE GENOMIC DNA]</scope>
    <source>
        <strain evidence="1">UBA9158</strain>
    </source>
</reference>
<proteinExistence type="predicted"/>
<dbReference type="Proteomes" id="UP000259273">
    <property type="component" value="Unassembled WGS sequence"/>
</dbReference>
<organism evidence="1 2">
    <name type="scientific">Haliea salexigens</name>
    <dbReference type="NCBI Taxonomy" id="287487"/>
    <lineage>
        <taxon>Bacteria</taxon>
        <taxon>Pseudomonadati</taxon>
        <taxon>Pseudomonadota</taxon>
        <taxon>Gammaproteobacteria</taxon>
        <taxon>Cellvibrionales</taxon>
        <taxon>Halieaceae</taxon>
        <taxon>Haliea</taxon>
    </lineage>
</organism>
<name>A0A3C1KJP7_9GAMM</name>
<protein>
    <submittedName>
        <fullName evidence="1">DUF1853 domain-containing protein</fullName>
    </submittedName>
</protein>
<comment type="caution">
    <text evidence="1">The sequence shown here is derived from an EMBL/GenBank/DDBJ whole genome shotgun (WGS) entry which is preliminary data.</text>
</comment>
<dbReference type="Pfam" id="PF08907">
    <property type="entry name" value="DUF1853"/>
    <property type="match status" value="1"/>
</dbReference>
<dbReference type="STRING" id="1121937.GCA_000423125_00086"/>
<dbReference type="InterPro" id="IPR015003">
    <property type="entry name" value="DUF1853"/>
</dbReference>
<accession>A0A3C1KJP7</accession>
<evidence type="ECO:0000313" key="2">
    <source>
        <dbReference type="Proteomes" id="UP000259273"/>
    </source>
</evidence>
<sequence length="308" mass="34361">MDEQEGEAALAALALQERTVRDLAWACFTPALLHLQQADLGTAAFPLTAARSAWLQALDRDPGPLRDWLQQRPATRLGVYFERLWQFFLHSDRDTELIASNLPVRAGGRTLGEFDCLYWCQQRQRAVHLELAVKFYLGLATATPSAGYSNGCDWFGPNTVDRLDRKLQRLLQHQTQLSQQPAAQPVLAALHAEKPLREARVAGCLFSPSAAVLPPPRGYNMALPLGRWLPLEEWRAECAGDWQIIPRLHWLAPLRASRHGQAGATLAATLEAHFREGGKPQLVAALDTHGNERSRCFVAADIWPDSRK</sequence>
<dbReference type="EMBL" id="DMND01000067">
    <property type="protein sequence ID" value="HAN26940.1"/>
    <property type="molecule type" value="Genomic_DNA"/>
</dbReference>
<evidence type="ECO:0000313" key="1">
    <source>
        <dbReference type="EMBL" id="HAN26940.1"/>
    </source>
</evidence>
<gene>
    <name evidence="1" type="ORF">DCP75_04320</name>
</gene>
<dbReference type="AlphaFoldDB" id="A0A3C1KJP7"/>